<dbReference type="PROSITE" id="PS50931">
    <property type="entry name" value="HTH_LYSR"/>
    <property type="match status" value="1"/>
</dbReference>
<dbReference type="CDD" id="cd08420">
    <property type="entry name" value="PBP2_CysL_like"/>
    <property type="match status" value="1"/>
</dbReference>
<evidence type="ECO:0000256" key="3">
    <source>
        <dbReference type="ARBA" id="ARBA00023125"/>
    </source>
</evidence>
<dbReference type="PANTHER" id="PTHR30126:SF39">
    <property type="entry name" value="HTH-TYPE TRANSCRIPTIONAL REGULATOR CYSL"/>
    <property type="match status" value="1"/>
</dbReference>
<protein>
    <submittedName>
        <fullName evidence="6">Transcriptional regulator</fullName>
    </submittedName>
</protein>
<dbReference type="SUPFAM" id="SSF53850">
    <property type="entry name" value="Periplasmic binding protein-like II"/>
    <property type="match status" value="1"/>
</dbReference>
<evidence type="ECO:0000256" key="1">
    <source>
        <dbReference type="ARBA" id="ARBA00009437"/>
    </source>
</evidence>
<feature type="domain" description="HTH lysR-type" evidence="5">
    <location>
        <begin position="1"/>
        <end position="58"/>
    </location>
</feature>
<dbReference type="EMBL" id="CP016379">
    <property type="protein sequence ID" value="AZR73224.1"/>
    <property type="molecule type" value="Genomic_DNA"/>
</dbReference>
<dbReference type="FunFam" id="1.10.10.10:FF:000001">
    <property type="entry name" value="LysR family transcriptional regulator"/>
    <property type="match status" value="1"/>
</dbReference>
<dbReference type="Proteomes" id="UP000267250">
    <property type="component" value="Chromosome"/>
</dbReference>
<evidence type="ECO:0000259" key="5">
    <source>
        <dbReference type="PROSITE" id="PS50931"/>
    </source>
</evidence>
<keyword evidence="4" id="KW-0804">Transcription</keyword>
<dbReference type="GO" id="GO:0003700">
    <property type="term" value="F:DNA-binding transcription factor activity"/>
    <property type="evidence" value="ECO:0007669"/>
    <property type="project" value="InterPro"/>
</dbReference>
<dbReference type="AlphaFoldDB" id="A0A3S9SY99"/>
<dbReference type="Pfam" id="PF00126">
    <property type="entry name" value="HTH_1"/>
    <property type="match status" value="1"/>
</dbReference>
<dbReference type="Gene3D" id="3.40.190.290">
    <property type="match status" value="1"/>
</dbReference>
<reference evidence="6 7" key="1">
    <citation type="submission" date="2016-07" db="EMBL/GenBank/DDBJ databases">
        <title>Genome and transcriptome analysis of iron-reducing fermentative bacteria Anoxybacter fermentans.</title>
        <authorList>
            <person name="Zeng X."/>
            <person name="Shao Z."/>
        </authorList>
    </citation>
    <scope>NUCLEOTIDE SEQUENCE [LARGE SCALE GENOMIC DNA]</scope>
    <source>
        <strain evidence="6 7">DY22613</strain>
    </source>
</reference>
<dbReference type="RefSeq" id="WP_127016555.1">
    <property type="nucleotide sequence ID" value="NZ_CP016379.1"/>
</dbReference>
<dbReference type="PRINTS" id="PR00039">
    <property type="entry name" value="HTHLYSR"/>
</dbReference>
<dbReference type="KEGG" id="aft:BBF96_07400"/>
<evidence type="ECO:0000313" key="6">
    <source>
        <dbReference type="EMBL" id="AZR73224.1"/>
    </source>
</evidence>
<accession>A0A3S9SY99</accession>
<dbReference type="NCBIfam" id="NF040786">
    <property type="entry name" value="LysR_Sec_metab"/>
    <property type="match status" value="1"/>
</dbReference>
<dbReference type="InterPro" id="IPR005119">
    <property type="entry name" value="LysR_subst-bd"/>
</dbReference>
<evidence type="ECO:0000313" key="7">
    <source>
        <dbReference type="Proteomes" id="UP000267250"/>
    </source>
</evidence>
<comment type="similarity">
    <text evidence="1">Belongs to the LysR transcriptional regulatory family.</text>
</comment>
<dbReference type="InterPro" id="IPR036390">
    <property type="entry name" value="WH_DNA-bd_sf"/>
</dbReference>
<dbReference type="PANTHER" id="PTHR30126">
    <property type="entry name" value="HTH-TYPE TRANSCRIPTIONAL REGULATOR"/>
    <property type="match status" value="1"/>
</dbReference>
<dbReference type="InterPro" id="IPR036388">
    <property type="entry name" value="WH-like_DNA-bd_sf"/>
</dbReference>
<dbReference type="Gene3D" id="1.10.10.10">
    <property type="entry name" value="Winged helix-like DNA-binding domain superfamily/Winged helix DNA-binding domain"/>
    <property type="match status" value="1"/>
</dbReference>
<evidence type="ECO:0000256" key="4">
    <source>
        <dbReference type="ARBA" id="ARBA00023163"/>
    </source>
</evidence>
<dbReference type="SUPFAM" id="SSF46785">
    <property type="entry name" value="Winged helix' DNA-binding domain"/>
    <property type="match status" value="1"/>
</dbReference>
<organism evidence="6 7">
    <name type="scientific">Anoxybacter fermentans</name>
    <dbReference type="NCBI Taxonomy" id="1323375"/>
    <lineage>
        <taxon>Bacteria</taxon>
        <taxon>Bacillati</taxon>
        <taxon>Bacillota</taxon>
        <taxon>Clostridia</taxon>
        <taxon>Halanaerobiales</taxon>
        <taxon>Anoxybacter</taxon>
    </lineage>
</organism>
<keyword evidence="7" id="KW-1185">Reference proteome</keyword>
<dbReference type="GO" id="GO:0000976">
    <property type="term" value="F:transcription cis-regulatory region binding"/>
    <property type="evidence" value="ECO:0007669"/>
    <property type="project" value="TreeGrafter"/>
</dbReference>
<dbReference type="Pfam" id="PF03466">
    <property type="entry name" value="LysR_substrate"/>
    <property type="match status" value="1"/>
</dbReference>
<keyword evidence="2" id="KW-0805">Transcription regulation</keyword>
<sequence length="294" mass="33925">MNLRKLKIFLTVCECGSMSGAAKKLYMTQPAISQAILELEDELKVNLFDRIKKKLVLTYPGEILYEYSKRILMLIDEAQNTIKDISHMNMGRLRIGASTTIGTYLLPELIGEFKKKYKNIEIHFLIDNTGVIEKKILDYEIDIGLVEGPIHSKEIIVKPFFDDELYLICSKDHHWASRKSVKPEEIKDENLIIREPGSGTREVIENTMAKYNLSYHIKHVLNNTEAIIKAVEANIGISIVPKIAVKEKIKSGNLIKINLENICFKRKFNIIYHKDKYRPTLFNEFIEYLNSFGN</sequence>
<dbReference type="InterPro" id="IPR000847">
    <property type="entry name" value="LysR_HTH_N"/>
</dbReference>
<dbReference type="OrthoDB" id="9785745at2"/>
<proteinExistence type="inferred from homology"/>
<name>A0A3S9SY99_9FIRM</name>
<evidence type="ECO:0000256" key="2">
    <source>
        <dbReference type="ARBA" id="ARBA00023015"/>
    </source>
</evidence>
<gene>
    <name evidence="6" type="ORF">BBF96_07400</name>
</gene>
<dbReference type="InterPro" id="IPR047788">
    <property type="entry name" value="LysR-like_Sec_metab"/>
</dbReference>
<keyword evidence="3" id="KW-0238">DNA-binding</keyword>